<reference evidence="3" key="1">
    <citation type="submission" date="2019-08" db="EMBL/GenBank/DDBJ databases">
        <title>The genome of the North American firefly Photinus pyralis.</title>
        <authorList>
            <consortium name="Photinus pyralis genome working group"/>
            <person name="Fallon T.R."/>
            <person name="Sander Lower S.E."/>
            <person name="Weng J.-K."/>
        </authorList>
    </citation>
    <scope>NUCLEOTIDE SEQUENCE</scope>
    <source>
        <strain evidence="3">TRF0915ILg1</strain>
        <tissue evidence="3">Whole body</tissue>
    </source>
</reference>
<evidence type="ECO:0000313" key="3">
    <source>
        <dbReference type="EMBL" id="KAF2879317.1"/>
    </source>
</evidence>
<dbReference type="Pfam" id="PF03184">
    <property type="entry name" value="DDE_1"/>
    <property type="match status" value="1"/>
</dbReference>
<dbReference type="GO" id="GO:0003676">
    <property type="term" value="F:nucleic acid binding"/>
    <property type="evidence" value="ECO:0007669"/>
    <property type="project" value="InterPro"/>
</dbReference>
<proteinExistence type="predicted"/>
<feature type="compositionally biased region" description="Low complexity" evidence="1">
    <location>
        <begin position="281"/>
        <end position="292"/>
    </location>
</feature>
<protein>
    <recommendedName>
        <fullName evidence="2">DDE-1 domain-containing protein</fullName>
    </recommendedName>
</protein>
<accession>A0A8K0C5U7</accession>
<evidence type="ECO:0000259" key="2">
    <source>
        <dbReference type="Pfam" id="PF03184"/>
    </source>
</evidence>
<evidence type="ECO:0000313" key="4">
    <source>
        <dbReference type="Proteomes" id="UP000801492"/>
    </source>
</evidence>
<name>A0A8K0C5U7_IGNLU</name>
<dbReference type="OrthoDB" id="6750429at2759"/>
<organism evidence="3 4">
    <name type="scientific">Ignelater luminosus</name>
    <name type="common">Cucubano</name>
    <name type="synonym">Pyrophorus luminosus</name>
    <dbReference type="NCBI Taxonomy" id="2038154"/>
    <lineage>
        <taxon>Eukaryota</taxon>
        <taxon>Metazoa</taxon>
        <taxon>Ecdysozoa</taxon>
        <taxon>Arthropoda</taxon>
        <taxon>Hexapoda</taxon>
        <taxon>Insecta</taxon>
        <taxon>Pterygota</taxon>
        <taxon>Neoptera</taxon>
        <taxon>Endopterygota</taxon>
        <taxon>Coleoptera</taxon>
        <taxon>Polyphaga</taxon>
        <taxon>Elateriformia</taxon>
        <taxon>Elateroidea</taxon>
        <taxon>Elateridae</taxon>
        <taxon>Agrypninae</taxon>
        <taxon>Pyrophorini</taxon>
        <taxon>Ignelater</taxon>
    </lineage>
</organism>
<keyword evidence="4" id="KW-1185">Reference proteome</keyword>
<gene>
    <name evidence="3" type="ORF">ILUMI_26828</name>
</gene>
<dbReference type="InterPro" id="IPR004875">
    <property type="entry name" value="DDE_SF_endonuclease_dom"/>
</dbReference>
<feature type="domain" description="DDE-1" evidence="2">
    <location>
        <begin position="54"/>
        <end position="160"/>
    </location>
</feature>
<comment type="caution">
    <text evidence="3">The sequence shown here is derived from an EMBL/GenBank/DDBJ whole genome shotgun (WGS) entry which is preliminary data.</text>
</comment>
<sequence>MRDLLQRTGLKNKAAKIYYLDKKGCCLTFYQGAKRVHLVAQEHAENVTIVARTKDRGQAILPAILFKGKWIKPTYSNGLPTESKVMIAPKGSVIVKTFNSWIDHLVEYKSPPPVILIFDGVKCLLDITIVKKVEAHGIHLYCLPSNTTHELQPMDKALFRQRVFARTMKMFYHPSLPSERLQERAACNEFPSEFHDKTSGDNDSECDSDDYLPLSVLRQKLRRARQNSFSEVLSTPDMVKQRSRAVERRKTINYKAIEMKRWIFLNDAADSRRSSQKTAEKPTTVLPKPTTPSFMINET</sequence>
<dbReference type="Proteomes" id="UP000801492">
    <property type="component" value="Unassembled WGS sequence"/>
</dbReference>
<dbReference type="AlphaFoldDB" id="A0A8K0C5U7"/>
<dbReference type="EMBL" id="VTPC01091188">
    <property type="protein sequence ID" value="KAF2879317.1"/>
    <property type="molecule type" value="Genomic_DNA"/>
</dbReference>
<feature type="region of interest" description="Disordered" evidence="1">
    <location>
        <begin position="271"/>
        <end position="299"/>
    </location>
</feature>
<evidence type="ECO:0000256" key="1">
    <source>
        <dbReference type="SAM" id="MobiDB-lite"/>
    </source>
</evidence>